<keyword evidence="1" id="KW-1133">Transmembrane helix</keyword>
<feature type="transmembrane region" description="Helical" evidence="1">
    <location>
        <begin position="37"/>
        <end position="56"/>
    </location>
</feature>
<protein>
    <recommendedName>
        <fullName evidence="4">ZIP family metal transporter</fullName>
    </recommendedName>
</protein>
<feature type="transmembrane region" description="Helical" evidence="1">
    <location>
        <begin position="180"/>
        <end position="198"/>
    </location>
</feature>
<proteinExistence type="predicted"/>
<reference evidence="2" key="1">
    <citation type="submission" date="2020-04" db="EMBL/GenBank/DDBJ databases">
        <authorList>
            <person name="Zhang T."/>
        </authorList>
    </citation>
    <scope>NUCLEOTIDE SEQUENCE</scope>
    <source>
        <strain evidence="2">HKST-UBA01</strain>
    </source>
</reference>
<feature type="transmembrane region" description="Helical" evidence="1">
    <location>
        <begin position="6"/>
        <end position="25"/>
    </location>
</feature>
<keyword evidence="1" id="KW-0472">Membrane</keyword>
<evidence type="ECO:0000313" key="3">
    <source>
        <dbReference type="Proteomes" id="UP000701698"/>
    </source>
</evidence>
<feature type="transmembrane region" description="Helical" evidence="1">
    <location>
        <begin position="125"/>
        <end position="143"/>
    </location>
</feature>
<name>A0A955LH57_UNCKA</name>
<evidence type="ECO:0000313" key="2">
    <source>
        <dbReference type="EMBL" id="MCA9390368.1"/>
    </source>
</evidence>
<feature type="transmembrane region" description="Helical" evidence="1">
    <location>
        <begin position="100"/>
        <end position="119"/>
    </location>
</feature>
<dbReference type="EMBL" id="JAGQKX010000077">
    <property type="protein sequence ID" value="MCA9390368.1"/>
    <property type="molecule type" value="Genomic_DNA"/>
</dbReference>
<feature type="transmembrane region" description="Helical" evidence="1">
    <location>
        <begin position="210"/>
        <end position="227"/>
    </location>
</feature>
<evidence type="ECO:0008006" key="4">
    <source>
        <dbReference type="Google" id="ProtNLM"/>
    </source>
</evidence>
<accession>A0A955LH57</accession>
<dbReference type="AlphaFoldDB" id="A0A955LH57"/>
<evidence type="ECO:0000256" key="1">
    <source>
        <dbReference type="SAM" id="Phobius"/>
    </source>
</evidence>
<organism evidence="2 3">
    <name type="scientific">candidate division WWE3 bacterium</name>
    <dbReference type="NCBI Taxonomy" id="2053526"/>
    <lineage>
        <taxon>Bacteria</taxon>
        <taxon>Katanobacteria</taxon>
    </lineage>
</organism>
<sequence length="228" mass="25228">MNRIVLALIPAALIFSHLLGFLANIKDKQDIEQLRSFAAGFSVGYVFLILIPDVYSFPEIPLLPPTALTLLGFIFFHLSHKFVFQIRDVEAHKIALLDEIHLLTAGLYNFLISFTLVELMKIKPLEAFIVAVILTLHTILVDITHAETSRRIPNYLKVAIIFMATLMGGAFAIFELLNSVTTTILFSLTAGAIIYISIREEIPNDTKGNPALFLLGAGIILAIVVILL</sequence>
<reference evidence="2" key="2">
    <citation type="journal article" date="2021" name="Microbiome">
        <title>Successional dynamics and alternative stable states in a saline activated sludge microbial community over 9 years.</title>
        <authorList>
            <person name="Wang Y."/>
            <person name="Ye J."/>
            <person name="Ju F."/>
            <person name="Liu L."/>
            <person name="Boyd J.A."/>
            <person name="Deng Y."/>
            <person name="Parks D.H."/>
            <person name="Jiang X."/>
            <person name="Yin X."/>
            <person name="Woodcroft B.J."/>
            <person name="Tyson G.W."/>
            <person name="Hugenholtz P."/>
            <person name="Polz M.F."/>
            <person name="Zhang T."/>
        </authorList>
    </citation>
    <scope>NUCLEOTIDE SEQUENCE</scope>
    <source>
        <strain evidence="2">HKST-UBA01</strain>
    </source>
</reference>
<gene>
    <name evidence="2" type="ORF">KC571_03085</name>
</gene>
<feature type="transmembrane region" description="Helical" evidence="1">
    <location>
        <begin position="155"/>
        <end position="174"/>
    </location>
</feature>
<keyword evidence="1" id="KW-0812">Transmembrane</keyword>
<feature type="transmembrane region" description="Helical" evidence="1">
    <location>
        <begin position="62"/>
        <end position="79"/>
    </location>
</feature>
<dbReference type="Proteomes" id="UP000701698">
    <property type="component" value="Unassembled WGS sequence"/>
</dbReference>
<comment type="caution">
    <text evidence="2">The sequence shown here is derived from an EMBL/GenBank/DDBJ whole genome shotgun (WGS) entry which is preliminary data.</text>
</comment>